<dbReference type="AlphaFoldDB" id="F8FK78"/>
<dbReference type="PATRIC" id="fig|1036673.3.peg.5799"/>
<organism evidence="1 2">
    <name type="scientific">Paenibacillus mucilaginosus (strain KNP414)</name>
    <dbReference type="NCBI Taxonomy" id="1036673"/>
    <lineage>
        <taxon>Bacteria</taxon>
        <taxon>Bacillati</taxon>
        <taxon>Bacillota</taxon>
        <taxon>Bacilli</taxon>
        <taxon>Bacillales</taxon>
        <taxon>Paenibacillaceae</taxon>
        <taxon>Paenibacillus</taxon>
    </lineage>
</organism>
<gene>
    <name evidence="1" type="ordered locus">KNP414_06237</name>
</gene>
<proteinExistence type="predicted"/>
<evidence type="ECO:0000313" key="1">
    <source>
        <dbReference type="EMBL" id="AEI44759.1"/>
    </source>
</evidence>
<dbReference type="HOGENOM" id="CLU_3313849_0_0_9"/>
<reference evidence="2" key="1">
    <citation type="submission" date="2011-06" db="EMBL/GenBank/DDBJ databases">
        <title>Complete genome sequence of Paenibacillus mucilaginosus KNP414.</title>
        <authorList>
            <person name="Wang J."/>
            <person name="Hu S."/>
            <person name="Hu X."/>
            <person name="Zhang B."/>
            <person name="Dong D."/>
            <person name="Zhang S."/>
            <person name="Zhao K."/>
            <person name="Wu D."/>
        </authorList>
    </citation>
    <scope>NUCLEOTIDE SEQUENCE [LARGE SCALE GENOMIC DNA]</scope>
    <source>
        <strain evidence="2">KNP414</strain>
    </source>
</reference>
<name>F8FK78_PAEMK</name>
<sequence length="39" mass="4045">MRRSTTEGSGRDFPGAAFSYGGGVFPGFPSGCRMPSRCG</sequence>
<dbReference type="KEGG" id="pms:KNP414_06237"/>
<protein>
    <submittedName>
        <fullName evidence="1">Uncharacterized protein</fullName>
    </submittedName>
</protein>
<reference evidence="1 2" key="2">
    <citation type="journal article" date="2013" name="Genome Announc.">
        <title>Genome Sequence of Growth-Improving Paenibacillus mucilaginosus Strain KNP414.</title>
        <authorList>
            <person name="Lu J.J."/>
            <person name="Wang J.F."/>
            <person name="Hu X.F."/>
        </authorList>
    </citation>
    <scope>NUCLEOTIDE SEQUENCE [LARGE SCALE GENOMIC DNA]</scope>
    <source>
        <strain evidence="1 2">KNP414</strain>
    </source>
</reference>
<evidence type="ECO:0000313" key="2">
    <source>
        <dbReference type="Proteomes" id="UP000006620"/>
    </source>
</evidence>
<dbReference type="EMBL" id="CP002869">
    <property type="protein sequence ID" value="AEI44759.1"/>
    <property type="molecule type" value="Genomic_DNA"/>
</dbReference>
<dbReference type="Proteomes" id="UP000006620">
    <property type="component" value="Chromosome"/>
</dbReference>
<accession>F8FK78</accession>